<dbReference type="SUPFAM" id="SSF55124">
    <property type="entry name" value="Nitrite/Sulfite reductase N-terminal domain-like"/>
    <property type="match status" value="2"/>
</dbReference>
<dbReference type="InterPro" id="IPR051329">
    <property type="entry name" value="NIR_SIR_4Fe-4S"/>
</dbReference>
<feature type="domain" description="Nitrite/Sulfite reductase ferredoxin-like" evidence="8">
    <location>
        <begin position="45"/>
        <end position="106"/>
    </location>
</feature>
<dbReference type="InterPro" id="IPR006067">
    <property type="entry name" value="NO2/SO3_Rdtase_4Fe4S_dom"/>
</dbReference>
<dbReference type="Proteomes" id="UP000076603">
    <property type="component" value="Unassembled WGS sequence"/>
</dbReference>
<proteinExistence type="predicted"/>
<protein>
    <submittedName>
        <fullName evidence="9">Sulfite reductase</fullName>
        <ecNumber evidence="9">1.8.7.1</ecNumber>
    </submittedName>
</protein>
<evidence type="ECO:0000313" key="10">
    <source>
        <dbReference type="Proteomes" id="UP000076603"/>
    </source>
</evidence>
<keyword evidence="3" id="KW-0479">Metal-binding</keyword>
<dbReference type="Pfam" id="PF01077">
    <property type="entry name" value="NIR_SIR"/>
    <property type="match status" value="1"/>
</dbReference>
<reference evidence="9 10" key="1">
    <citation type="submission" date="2016-04" db="EMBL/GenBank/DDBJ databases">
        <title>Genome sequence of Clostridium magnum DSM 2767.</title>
        <authorList>
            <person name="Poehlein A."/>
            <person name="Uhlig R."/>
            <person name="Fischer R."/>
            <person name="Bahl H."/>
            <person name="Daniel R."/>
        </authorList>
    </citation>
    <scope>NUCLEOTIDE SEQUENCE [LARGE SCALE GENOMIC DNA]</scope>
    <source>
        <strain evidence="9 10">DSM 2767</strain>
    </source>
</reference>
<evidence type="ECO:0000256" key="4">
    <source>
        <dbReference type="ARBA" id="ARBA00023002"/>
    </source>
</evidence>
<dbReference type="STRING" id="1121326.CLMAG_31310"/>
<keyword evidence="2" id="KW-0349">Heme</keyword>
<keyword evidence="5" id="KW-0408">Iron</keyword>
<dbReference type="AlphaFoldDB" id="A0A161YLA6"/>
<evidence type="ECO:0000313" key="9">
    <source>
        <dbReference type="EMBL" id="KZL91372.1"/>
    </source>
</evidence>
<dbReference type="PANTHER" id="PTHR32439">
    <property type="entry name" value="FERREDOXIN--NITRITE REDUCTASE, CHLOROPLASTIC"/>
    <property type="match status" value="1"/>
</dbReference>
<feature type="domain" description="Nitrite/sulphite reductase 4Fe-4S" evidence="7">
    <location>
        <begin position="116"/>
        <end position="268"/>
    </location>
</feature>
<evidence type="ECO:0000256" key="5">
    <source>
        <dbReference type="ARBA" id="ARBA00023004"/>
    </source>
</evidence>
<evidence type="ECO:0000256" key="2">
    <source>
        <dbReference type="ARBA" id="ARBA00022617"/>
    </source>
</evidence>
<evidence type="ECO:0000259" key="8">
    <source>
        <dbReference type="Pfam" id="PF03460"/>
    </source>
</evidence>
<dbReference type="GO" id="GO:0050311">
    <property type="term" value="F:sulfite reductase (ferredoxin) activity"/>
    <property type="evidence" value="ECO:0007669"/>
    <property type="project" value="UniProtKB-EC"/>
</dbReference>
<dbReference type="RefSeq" id="WP_082831948.1">
    <property type="nucleotide sequence ID" value="NZ_FQXL01000005.1"/>
</dbReference>
<dbReference type="OrthoDB" id="9803707at2"/>
<dbReference type="Gene3D" id="3.30.413.10">
    <property type="entry name" value="Sulfite Reductase Hemoprotein, domain 1"/>
    <property type="match status" value="2"/>
</dbReference>
<dbReference type="InterPro" id="IPR036136">
    <property type="entry name" value="Nit/Sulf_reduc_fer-like_dom_sf"/>
</dbReference>
<dbReference type="InterPro" id="IPR045854">
    <property type="entry name" value="NO2/SO3_Rdtase_4Fe4S_sf"/>
</dbReference>
<evidence type="ECO:0000256" key="6">
    <source>
        <dbReference type="ARBA" id="ARBA00023014"/>
    </source>
</evidence>
<dbReference type="SUPFAM" id="SSF56014">
    <property type="entry name" value="Nitrite and sulphite reductase 4Fe-4S domain-like"/>
    <property type="match status" value="2"/>
</dbReference>
<keyword evidence="4 9" id="KW-0560">Oxidoreductase</keyword>
<dbReference type="GO" id="GO:0020037">
    <property type="term" value="F:heme binding"/>
    <property type="evidence" value="ECO:0007669"/>
    <property type="project" value="InterPro"/>
</dbReference>
<evidence type="ECO:0000256" key="3">
    <source>
        <dbReference type="ARBA" id="ARBA00022723"/>
    </source>
</evidence>
<feature type="domain" description="Nitrite/Sulfite reductase ferredoxin-like" evidence="8">
    <location>
        <begin position="306"/>
        <end position="369"/>
    </location>
</feature>
<dbReference type="PANTHER" id="PTHR32439:SF9">
    <property type="entry name" value="BLR3264 PROTEIN"/>
    <property type="match status" value="1"/>
</dbReference>
<comment type="caution">
    <text evidence="9">The sequence shown here is derived from an EMBL/GenBank/DDBJ whole genome shotgun (WGS) entry which is preliminary data.</text>
</comment>
<dbReference type="PATRIC" id="fig|1121326.3.peg.3159"/>
<organism evidence="9 10">
    <name type="scientific">Clostridium magnum DSM 2767</name>
    <dbReference type="NCBI Taxonomy" id="1121326"/>
    <lineage>
        <taxon>Bacteria</taxon>
        <taxon>Bacillati</taxon>
        <taxon>Bacillota</taxon>
        <taxon>Clostridia</taxon>
        <taxon>Eubacteriales</taxon>
        <taxon>Clostridiaceae</taxon>
        <taxon>Clostridium</taxon>
    </lineage>
</organism>
<accession>A0A161YLA6</accession>
<dbReference type="EMBL" id="LWAE01000003">
    <property type="protein sequence ID" value="KZL91372.1"/>
    <property type="molecule type" value="Genomic_DNA"/>
</dbReference>
<dbReference type="InterPro" id="IPR005117">
    <property type="entry name" value="NiRdtase/SiRdtase_haem-b_fer"/>
</dbReference>
<name>A0A161YLA6_9CLOT</name>
<dbReference type="Gene3D" id="3.90.480.10">
    <property type="entry name" value="Sulfite Reductase Hemoprotein,Domain 2"/>
    <property type="match status" value="1"/>
</dbReference>
<evidence type="ECO:0000259" key="7">
    <source>
        <dbReference type="Pfam" id="PF01077"/>
    </source>
</evidence>
<dbReference type="GO" id="GO:0051539">
    <property type="term" value="F:4 iron, 4 sulfur cluster binding"/>
    <property type="evidence" value="ECO:0007669"/>
    <property type="project" value="UniProtKB-KW"/>
</dbReference>
<dbReference type="GO" id="GO:0046872">
    <property type="term" value="F:metal ion binding"/>
    <property type="evidence" value="ECO:0007669"/>
    <property type="project" value="UniProtKB-KW"/>
</dbReference>
<keyword evidence="6" id="KW-0411">Iron-sulfur</keyword>
<dbReference type="EC" id="1.8.7.1" evidence="9"/>
<keyword evidence="10" id="KW-1185">Reference proteome</keyword>
<keyword evidence="1" id="KW-0004">4Fe-4S</keyword>
<evidence type="ECO:0000256" key="1">
    <source>
        <dbReference type="ARBA" id="ARBA00022485"/>
    </source>
</evidence>
<sequence>MIEITEQIQQSIENFRENLQLYKEGKLEAFKPFGASMGIYEERLTGTYMVRPRNPGGTVTLDQFKAISEIAKKYAKNRIHFTTRQDVQFHSVEIDDLNNVLEDLIKVGLTTKGAGGNTVRNVACSPLSGVSEDDIFDVTPYVKEVTNHLMSDPANMSLPRKFKVAFSNSPEDTANATISDIGFIAKIVDGKKGFEVYGGGGLGGRARAALTLSDFIEASEVVYYVQAMKEVFEKEGDRINRHKARLRFVVHRLGEEAFIELFKNQLAKVKSEQKLDVKIELKEEQEKGIEDKKVTVDEKYKNIVVPQKQEGYYSLYIHPQNGNISTNNLDEILNFLTDLDYEVSIRLTLTQGVFVRDLKEKDLQTLADIVSKFSSNNNFDNSITCAGPRICNLGICNSQGLLIDINENFKKHEERLEGELPRVFISGCPNSCGQHQKGLIGFSGKAKRTEDGLIPTYAVSFGGKVGAGVAKLGEVYGDIPAKKISKFLLELALLKRESGYVDFEEFIKNKSSEVKALISKYATLESFSENPGLYYDFDSEDKFSVGK</sequence>
<gene>
    <name evidence="9" type="primary">sir_4</name>
    <name evidence="9" type="ORF">CLMAG_31310</name>
</gene>
<dbReference type="Pfam" id="PF03460">
    <property type="entry name" value="NIR_SIR_ferr"/>
    <property type="match status" value="2"/>
</dbReference>